<dbReference type="InterPro" id="IPR046336">
    <property type="entry name" value="Lon_prtase_N_sf"/>
</dbReference>
<evidence type="ECO:0000313" key="2">
    <source>
        <dbReference type="EMBL" id="HJF72568.1"/>
    </source>
</evidence>
<dbReference type="Proteomes" id="UP000742098">
    <property type="component" value="Unassembled WGS sequence"/>
</dbReference>
<reference evidence="2" key="2">
    <citation type="submission" date="2021-09" db="EMBL/GenBank/DDBJ databases">
        <authorList>
            <person name="Gilroy R."/>
        </authorList>
    </citation>
    <scope>NUCLEOTIDE SEQUENCE</scope>
    <source>
        <strain evidence="2">6966</strain>
    </source>
</reference>
<dbReference type="PROSITE" id="PS51787">
    <property type="entry name" value="LON_N"/>
    <property type="match status" value="1"/>
</dbReference>
<protein>
    <submittedName>
        <fullName evidence="2">LON peptidase substrate-binding domain-containing protein</fullName>
    </submittedName>
</protein>
<organism evidence="2 3">
    <name type="scientific">Butyricimonas virosa</name>
    <dbReference type="NCBI Taxonomy" id="544645"/>
    <lineage>
        <taxon>Bacteria</taxon>
        <taxon>Pseudomonadati</taxon>
        <taxon>Bacteroidota</taxon>
        <taxon>Bacteroidia</taxon>
        <taxon>Bacteroidales</taxon>
        <taxon>Odoribacteraceae</taxon>
        <taxon>Butyricimonas</taxon>
    </lineage>
</organism>
<feature type="non-terminal residue" evidence="2">
    <location>
        <position position="108"/>
    </location>
</feature>
<dbReference type="EMBL" id="DYVS01000338">
    <property type="protein sequence ID" value="HJF72568.1"/>
    <property type="molecule type" value="Genomic_DNA"/>
</dbReference>
<evidence type="ECO:0000259" key="1">
    <source>
        <dbReference type="PROSITE" id="PS51787"/>
    </source>
</evidence>
<gene>
    <name evidence="2" type="ORF">K8V05_17605</name>
</gene>
<dbReference type="InterPro" id="IPR015947">
    <property type="entry name" value="PUA-like_sf"/>
</dbReference>
<dbReference type="Gene3D" id="2.30.130.40">
    <property type="entry name" value="LON domain-like"/>
    <property type="match status" value="1"/>
</dbReference>
<reference evidence="2" key="1">
    <citation type="journal article" date="2021" name="PeerJ">
        <title>Extensive microbial diversity within the chicken gut microbiome revealed by metagenomics and culture.</title>
        <authorList>
            <person name="Gilroy R."/>
            <person name="Ravi A."/>
            <person name="Getino M."/>
            <person name="Pursley I."/>
            <person name="Horton D.L."/>
            <person name="Alikhan N.F."/>
            <person name="Baker D."/>
            <person name="Gharbi K."/>
            <person name="Hall N."/>
            <person name="Watson M."/>
            <person name="Adriaenssens E.M."/>
            <person name="Foster-Nyarko E."/>
            <person name="Jarju S."/>
            <person name="Secka A."/>
            <person name="Antonio M."/>
            <person name="Oren A."/>
            <person name="Chaudhuri R.R."/>
            <person name="La Ragione R."/>
            <person name="Hildebrand F."/>
            <person name="Pallen M.J."/>
        </authorList>
    </citation>
    <scope>NUCLEOTIDE SEQUENCE</scope>
    <source>
        <strain evidence="2">6966</strain>
    </source>
</reference>
<comment type="caution">
    <text evidence="2">The sequence shown here is derived from an EMBL/GenBank/DDBJ whole genome shotgun (WGS) entry which is preliminary data.</text>
</comment>
<name>A0A921H878_9BACT</name>
<dbReference type="Pfam" id="PF02190">
    <property type="entry name" value="LON_substr_bdg"/>
    <property type="match status" value="1"/>
</dbReference>
<dbReference type="AlphaFoldDB" id="A0A921H878"/>
<evidence type="ECO:0000313" key="3">
    <source>
        <dbReference type="Proteomes" id="UP000742098"/>
    </source>
</evidence>
<dbReference type="SUPFAM" id="SSF88697">
    <property type="entry name" value="PUA domain-like"/>
    <property type="match status" value="1"/>
</dbReference>
<proteinExistence type="predicted"/>
<dbReference type="InterPro" id="IPR003111">
    <property type="entry name" value="Lon_prtase_N"/>
</dbReference>
<accession>A0A921H878</accession>
<feature type="domain" description="Lon N-terminal" evidence="1">
    <location>
        <begin position="42"/>
        <end position="108"/>
    </location>
</feature>
<sequence>MNKIDLKDILQESLTDDNQDYLSILGDEKEMLNDHTDIPDTLPILPLRNTVLFPGVIIPINIGREKSLKLIRYVYKSSVPFGVIAQRDTNTENPKLEDLYTIGTVATV</sequence>